<evidence type="ECO:0000259" key="1">
    <source>
        <dbReference type="Pfam" id="PF14274"/>
    </source>
</evidence>
<dbReference type="Pfam" id="PF14274">
    <property type="entry name" value="BT_3044-like_C"/>
    <property type="match status" value="1"/>
</dbReference>
<dbReference type="AlphaFoldDB" id="A0A840CZG0"/>
<comment type="caution">
    <text evidence="3">The sequence shown here is derived from an EMBL/GenBank/DDBJ whole genome shotgun (WGS) entry which is preliminary data.</text>
</comment>
<organism evidence="3 4">
    <name type="scientific">Bacteroides reticulotermitis</name>
    <dbReference type="NCBI Taxonomy" id="1133319"/>
    <lineage>
        <taxon>Bacteria</taxon>
        <taxon>Pseudomonadati</taxon>
        <taxon>Bacteroidota</taxon>
        <taxon>Bacteroidia</taxon>
        <taxon>Bacteroidales</taxon>
        <taxon>Bacteroidaceae</taxon>
        <taxon>Bacteroides</taxon>
    </lineage>
</organism>
<keyword evidence="4" id="KW-1185">Reference proteome</keyword>
<name>A0A840CZG0_9BACE</name>
<feature type="domain" description="DUF4973" evidence="2">
    <location>
        <begin position="24"/>
        <end position="158"/>
    </location>
</feature>
<evidence type="ECO:0008006" key="5">
    <source>
        <dbReference type="Google" id="ProtNLM"/>
    </source>
</evidence>
<protein>
    <recommendedName>
        <fullName evidence="5">DUF4973 domain-containing protein</fullName>
    </recommendedName>
</protein>
<reference evidence="3" key="1">
    <citation type="submission" date="2020-08" db="EMBL/GenBank/DDBJ databases">
        <title>Genomic Encyclopedia of Type Strains, Phase IV (KMG-IV): sequencing the most valuable type-strain genomes for metagenomic binning, comparative biology and taxonomic classification.</title>
        <authorList>
            <person name="Goeker M."/>
        </authorList>
    </citation>
    <scope>NUCLEOTIDE SEQUENCE [LARGE SCALE GENOMIC DNA]</scope>
    <source>
        <strain evidence="3">DSM 105720</strain>
    </source>
</reference>
<dbReference type="EMBL" id="JACIER010000006">
    <property type="protein sequence ID" value="MBB4043949.1"/>
    <property type="molecule type" value="Genomic_DNA"/>
</dbReference>
<evidence type="ECO:0000313" key="3">
    <source>
        <dbReference type="EMBL" id="MBB4043949.1"/>
    </source>
</evidence>
<feature type="domain" description="BT-3044-like C-terminal" evidence="1">
    <location>
        <begin position="171"/>
        <end position="323"/>
    </location>
</feature>
<evidence type="ECO:0000259" key="2">
    <source>
        <dbReference type="Pfam" id="PF16343"/>
    </source>
</evidence>
<dbReference type="InterPro" id="IPR032509">
    <property type="entry name" value="DUF4973"/>
</dbReference>
<dbReference type="Gene3D" id="2.60.40.1740">
    <property type="entry name" value="hypothetical protein (bacova_03559)"/>
    <property type="match status" value="1"/>
</dbReference>
<proteinExistence type="predicted"/>
<sequence>MKNIYYLFLAMITVICSTSCNNEWEDEQFKQMVSFKAVPNSDGVTSAYVRYNAGDVVKYNLPIILSGSTMNTTNRNIHIAIDQDTLNVLNRERYGEREELYYRLLDSQYYSIPDAVELSKGKYTTVLPIEFTLGGTNGVNQLNLSEKWILPLSIMDDPSYDYQANPRKHYRKALLNITPFNDYSGTYSGTKYMIYLDDDQTHAFTLANHKAYVHDDKTIFVYAGLRNIDYLDRQKYRVFAKFTDEKIDLQKRKLEIWSDNDDPVNGNAFKPGESQSYYTVEEAYDAKKPYLKHIYITLFLSYTFEDYTISPGNRLKYTVKGTLSMQRDLNTLIPDEDQQIQWN</sequence>
<dbReference type="Pfam" id="PF16343">
    <property type="entry name" value="DUF4973"/>
    <property type="match status" value="1"/>
</dbReference>
<dbReference type="RefSeq" id="WP_044160527.1">
    <property type="nucleotide sequence ID" value="NZ_JACIER010000006.1"/>
</dbReference>
<dbReference type="Gene3D" id="2.40.128.440">
    <property type="entry name" value="Uncharacterised protein PF14274, DUF4361"/>
    <property type="match status" value="1"/>
</dbReference>
<dbReference type="Proteomes" id="UP000560658">
    <property type="component" value="Unassembled WGS sequence"/>
</dbReference>
<gene>
    <name evidence="3" type="ORF">GGR06_001738</name>
</gene>
<accession>A0A840CZG0</accession>
<dbReference type="InterPro" id="IPR025371">
    <property type="entry name" value="BT_3044-like_C"/>
</dbReference>
<evidence type="ECO:0000313" key="4">
    <source>
        <dbReference type="Proteomes" id="UP000560658"/>
    </source>
</evidence>